<dbReference type="EMBL" id="AP014940">
    <property type="protein sequence ID" value="BAV99689.1"/>
    <property type="molecule type" value="Genomic_DNA"/>
</dbReference>
<proteinExistence type="predicted"/>
<name>A0AAU9AMN8_LYSEN</name>
<reference evidence="1 2" key="1">
    <citation type="journal article" date="2017" name="DNA Res.">
        <title>Complete genome sequence and expression profile of the commercial lytic enzyme producer Lysobacter enzymogenes M497-1.</title>
        <authorList>
            <person name="Takami H."/>
            <person name="Toyoda A."/>
            <person name="Uchiyama I."/>
            <person name="Itoh T."/>
            <person name="Takaki Y."/>
            <person name="Arai W."/>
            <person name="Nishi S."/>
            <person name="Kawai M."/>
            <person name="Shinya K."/>
            <person name="Ikeda H."/>
        </authorList>
    </citation>
    <scope>NUCLEOTIDE SEQUENCE [LARGE SCALE GENOMIC DNA]</scope>
    <source>
        <strain evidence="1 2">M497-1</strain>
    </source>
</reference>
<accession>A0AAU9AMN8</accession>
<evidence type="ECO:0008006" key="3">
    <source>
        <dbReference type="Google" id="ProtNLM"/>
    </source>
</evidence>
<sequence length="175" mass="20114">MHPNGTAVPLTRYRSPNDRPFDRDITLTHTDLDLSTPEKALHVLEDACRNDDRELARRCRNFEDEAELLLHHPRARSNAPMPPAQTPPAEFARALQREWEQTALPDFLGVSTSVAAVEHFGGKFFLVTQNVRNADGRTFAQRLYMSHSEHGWALLRPEPAYEPPVEPKPWWAVWR</sequence>
<evidence type="ECO:0000313" key="1">
    <source>
        <dbReference type="EMBL" id="BAV99689.1"/>
    </source>
</evidence>
<dbReference type="AlphaFoldDB" id="A0AAU9AMN8"/>
<gene>
    <name evidence="1" type="ORF">LEN_4202</name>
</gene>
<dbReference type="Proteomes" id="UP000218824">
    <property type="component" value="Chromosome"/>
</dbReference>
<evidence type="ECO:0000313" key="2">
    <source>
        <dbReference type="Proteomes" id="UP000218824"/>
    </source>
</evidence>
<organism evidence="1 2">
    <name type="scientific">Lysobacter enzymogenes</name>
    <dbReference type="NCBI Taxonomy" id="69"/>
    <lineage>
        <taxon>Bacteria</taxon>
        <taxon>Pseudomonadati</taxon>
        <taxon>Pseudomonadota</taxon>
        <taxon>Gammaproteobacteria</taxon>
        <taxon>Lysobacterales</taxon>
        <taxon>Lysobacteraceae</taxon>
        <taxon>Lysobacter</taxon>
    </lineage>
</organism>
<dbReference type="KEGG" id="lem:LEN_4202"/>
<protein>
    <recommendedName>
        <fullName evidence="3">DUF4440 domain-containing protein</fullName>
    </recommendedName>
</protein>